<comment type="caution">
    <text evidence="2">The sequence shown here is derived from an EMBL/GenBank/DDBJ whole genome shotgun (WGS) entry which is preliminary data.</text>
</comment>
<gene>
    <name evidence="2" type="ORF">ACFU0X_10460</name>
</gene>
<reference evidence="2 3" key="1">
    <citation type="submission" date="2024-09" db="EMBL/GenBank/DDBJ databases">
        <title>The Natural Products Discovery Center: Release of the First 8490 Sequenced Strains for Exploring Actinobacteria Biosynthetic Diversity.</title>
        <authorList>
            <person name="Kalkreuter E."/>
            <person name="Kautsar S.A."/>
            <person name="Yang D."/>
            <person name="Bader C.D."/>
            <person name="Teijaro C.N."/>
            <person name="Fluegel L."/>
            <person name="Davis C.M."/>
            <person name="Simpson J.R."/>
            <person name="Lauterbach L."/>
            <person name="Steele A.D."/>
            <person name="Gui C."/>
            <person name="Meng S."/>
            <person name="Li G."/>
            <person name="Viehrig K."/>
            <person name="Ye F."/>
            <person name="Su P."/>
            <person name="Kiefer A.F."/>
            <person name="Nichols A."/>
            <person name="Cepeda A.J."/>
            <person name="Yan W."/>
            <person name="Fan B."/>
            <person name="Jiang Y."/>
            <person name="Adhikari A."/>
            <person name="Zheng C.-J."/>
            <person name="Schuster L."/>
            <person name="Cowan T.M."/>
            <person name="Smanski M.J."/>
            <person name="Chevrette M.G."/>
            <person name="De Carvalho L.P.S."/>
            <person name="Shen B."/>
        </authorList>
    </citation>
    <scope>NUCLEOTIDE SEQUENCE [LARGE SCALE GENOMIC DNA]</scope>
    <source>
        <strain evidence="2 3">NPDC057399</strain>
    </source>
</reference>
<dbReference type="RefSeq" id="WP_381726260.1">
    <property type="nucleotide sequence ID" value="NZ_JBHVBU010000021.1"/>
</dbReference>
<proteinExistence type="predicted"/>
<organism evidence="2 3">
    <name type="scientific">Streptomyces cellulosae</name>
    <dbReference type="NCBI Taxonomy" id="1968"/>
    <lineage>
        <taxon>Bacteria</taxon>
        <taxon>Bacillati</taxon>
        <taxon>Actinomycetota</taxon>
        <taxon>Actinomycetes</taxon>
        <taxon>Kitasatosporales</taxon>
        <taxon>Streptomycetaceae</taxon>
        <taxon>Streptomyces</taxon>
    </lineage>
</organism>
<dbReference type="Proteomes" id="UP001600650">
    <property type="component" value="Unassembled WGS sequence"/>
</dbReference>
<protein>
    <recommendedName>
        <fullName evidence="4">DUF2017 domain-containing protein</fullName>
    </recommendedName>
</protein>
<accession>A0ABW6JDL4</accession>
<feature type="region of interest" description="Disordered" evidence="1">
    <location>
        <begin position="1"/>
        <end position="21"/>
    </location>
</feature>
<evidence type="ECO:0008006" key="4">
    <source>
        <dbReference type="Google" id="ProtNLM"/>
    </source>
</evidence>
<evidence type="ECO:0000313" key="3">
    <source>
        <dbReference type="Proteomes" id="UP001600650"/>
    </source>
</evidence>
<evidence type="ECO:0000256" key="1">
    <source>
        <dbReference type="SAM" id="MobiDB-lite"/>
    </source>
</evidence>
<evidence type="ECO:0000313" key="2">
    <source>
        <dbReference type="EMBL" id="MFE7963460.1"/>
    </source>
</evidence>
<dbReference type="EMBL" id="JBHVBU010000021">
    <property type="protein sequence ID" value="MFE7963460.1"/>
    <property type="molecule type" value="Genomic_DNA"/>
</dbReference>
<sequence>MSSHGMQAALEADRRRTPPTELTDSLATIQDTKAGPLTFEARDALRRRIQRLYGDREQLLQLQLAAARTADVLGSLLHDLEDPGTEALAAHYELNRLLAQLPGVERDRAAAFPSAQALHERSWHAALRAVLRSFDDNSSPGDDPGDFYAGLVEDLLYGPVPPLGTDD</sequence>
<keyword evidence="3" id="KW-1185">Reference proteome</keyword>
<name>A0ABW6JDL4_STRCE</name>